<name>A0A7I8JH76_SPIIN</name>
<accession>A0A7I8JH76</accession>
<feature type="region of interest" description="Disordered" evidence="1">
    <location>
        <begin position="1"/>
        <end position="21"/>
    </location>
</feature>
<dbReference type="EMBL" id="LR743600">
    <property type="protein sequence ID" value="CAA2630253.1"/>
    <property type="molecule type" value="Genomic_DNA"/>
</dbReference>
<dbReference type="EMBL" id="CACRZD030000013">
    <property type="protein sequence ID" value="CAA6669496.1"/>
    <property type="molecule type" value="Genomic_DNA"/>
</dbReference>
<dbReference type="Proteomes" id="UP001189122">
    <property type="component" value="Unassembled WGS sequence"/>
</dbReference>
<evidence type="ECO:0000256" key="1">
    <source>
        <dbReference type="SAM" id="MobiDB-lite"/>
    </source>
</evidence>
<evidence type="ECO:0000313" key="2">
    <source>
        <dbReference type="EMBL" id="CAA2630253.1"/>
    </source>
</evidence>
<gene>
    <name evidence="2" type="ORF">SI7747_13015899</name>
</gene>
<reference evidence="2 3" key="1">
    <citation type="submission" date="2019-12" db="EMBL/GenBank/DDBJ databases">
        <authorList>
            <person name="Scholz U."/>
            <person name="Mascher M."/>
            <person name="Fiebig A."/>
        </authorList>
    </citation>
    <scope>NUCLEOTIDE SEQUENCE</scope>
</reference>
<evidence type="ECO:0000313" key="3">
    <source>
        <dbReference type="Proteomes" id="UP001189122"/>
    </source>
</evidence>
<organism evidence="2">
    <name type="scientific">Spirodela intermedia</name>
    <name type="common">Intermediate duckweed</name>
    <dbReference type="NCBI Taxonomy" id="51605"/>
    <lineage>
        <taxon>Eukaryota</taxon>
        <taxon>Viridiplantae</taxon>
        <taxon>Streptophyta</taxon>
        <taxon>Embryophyta</taxon>
        <taxon>Tracheophyta</taxon>
        <taxon>Spermatophyta</taxon>
        <taxon>Magnoliopsida</taxon>
        <taxon>Liliopsida</taxon>
        <taxon>Araceae</taxon>
        <taxon>Lemnoideae</taxon>
        <taxon>Spirodela</taxon>
    </lineage>
</organism>
<sequence>MGQTSTDEILSTGEGESGQNHNILSHLLPRRLLPPLPLSSLSLSLSLSPLSLDIALA</sequence>
<keyword evidence="3" id="KW-1185">Reference proteome</keyword>
<dbReference type="AlphaFoldDB" id="A0A7I8JH76"/>
<proteinExistence type="predicted"/>
<protein>
    <submittedName>
        <fullName evidence="2">Uncharacterized protein</fullName>
    </submittedName>
</protein>